<dbReference type="Proteomes" id="UP000183461">
    <property type="component" value="Unassembled WGS sequence"/>
</dbReference>
<proteinExistence type="predicted"/>
<reference evidence="1 2" key="1">
    <citation type="submission" date="2016-11" db="EMBL/GenBank/DDBJ databases">
        <authorList>
            <person name="Jaros S."/>
            <person name="Januszkiewicz K."/>
            <person name="Wedrychowicz H."/>
        </authorList>
    </citation>
    <scope>NUCLEOTIDE SEQUENCE [LARGE SCALE GENOMIC DNA]</scope>
    <source>
        <strain evidence="1 2">YL228</strain>
    </source>
</reference>
<dbReference type="RefSeq" id="WP_028514702.1">
    <property type="nucleotide sequence ID" value="NZ_FPIP01000010.1"/>
</dbReference>
<sequence length="111" mass="13209">MRLFAMMGEVYDDVVTGRNTYMYDDDYDCLYLPVSKEFVNHVLERECNDCGVLIFTMDHDFNYSLDSILIDNDEQPRDLREEIAEYVDTYEINQQYFELSSALSHVFCRIN</sequence>
<organism evidence="1 2">
    <name type="scientific">Ruminococcus flavefaciens</name>
    <dbReference type="NCBI Taxonomy" id="1265"/>
    <lineage>
        <taxon>Bacteria</taxon>
        <taxon>Bacillati</taxon>
        <taxon>Bacillota</taxon>
        <taxon>Clostridia</taxon>
        <taxon>Eubacteriales</taxon>
        <taxon>Oscillospiraceae</taxon>
        <taxon>Ruminococcus</taxon>
    </lineage>
</organism>
<accession>A0A1K1PUE6</accession>
<evidence type="ECO:0000313" key="1">
    <source>
        <dbReference type="EMBL" id="SFW50414.1"/>
    </source>
</evidence>
<name>A0A1K1PUE6_RUMFL</name>
<protein>
    <submittedName>
        <fullName evidence="1">Uncharacterized protein</fullName>
    </submittedName>
</protein>
<evidence type="ECO:0000313" key="2">
    <source>
        <dbReference type="Proteomes" id="UP000183461"/>
    </source>
</evidence>
<dbReference type="EMBL" id="FPIP01000010">
    <property type="protein sequence ID" value="SFW50414.1"/>
    <property type="molecule type" value="Genomic_DNA"/>
</dbReference>
<dbReference type="AlphaFoldDB" id="A0A1K1PUE6"/>
<gene>
    <name evidence="1" type="ORF">SAMN02910280_0098</name>
</gene>